<dbReference type="Pfam" id="PF04051">
    <property type="entry name" value="TRAPP"/>
    <property type="match status" value="1"/>
</dbReference>
<dbReference type="Proteomes" id="UP001651158">
    <property type="component" value="Unassembled WGS sequence"/>
</dbReference>
<dbReference type="InterPro" id="IPR016721">
    <property type="entry name" value="Bet3"/>
</dbReference>
<dbReference type="SUPFAM" id="SSF111126">
    <property type="entry name" value="Ligand-binding domain in the NO signalling and Golgi transport"/>
    <property type="match status" value="1"/>
</dbReference>
<dbReference type="Gene3D" id="3.30.1380.20">
    <property type="entry name" value="Trafficking protein particle complex subunit 3"/>
    <property type="match status" value="2"/>
</dbReference>
<evidence type="ECO:0000256" key="8">
    <source>
        <dbReference type="ARBA" id="ARBA00022833"/>
    </source>
</evidence>
<comment type="subcellular location">
    <subcellularLocation>
        <location evidence="2">Endoplasmic reticulum</location>
    </subcellularLocation>
    <subcellularLocation>
        <location evidence="1">Golgi apparatus</location>
        <location evidence="1">cis-Golgi network</location>
    </subcellularLocation>
</comment>
<organism evidence="14 15">
    <name type="scientific">Taenia crassiceps</name>
    <dbReference type="NCBI Taxonomy" id="6207"/>
    <lineage>
        <taxon>Eukaryota</taxon>
        <taxon>Metazoa</taxon>
        <taxon>Spiralia</taxon>
        <taxon>Lophotrochozoa</taxon>
        <taxon>Platyhelminthes</taxon>
        <taxon>Cestoda</taxon>
        <taxon>Eucestoda</taxon>
        <taxon>Cyclophyllidea</taxon>
        <taxon>Taeniidae</taxon>
        <taxon>Taenia</taxon>
    </lineage>
</organism>
<evidence type="ECO:0000313" key="15">
    <source>
        <dbReference type="Proteomes" id="UP001651158"/>
    </source>
</evidence>
<evidence type="ECO:0000256" key="12">
    <source>
        <dbReference type="SAM" id="MobiDB-lite"/>
    </source>
</evidence>
<keyword evidence="8" id="KW-0862">Zinc</keyword>
<keyword evidence="9" id="KW-0931">ER-Golgi transport</keyword>
<dbReference type="InterPro" id="IPR001965">
    <property type="entry name" value="Znf_PHD"/>
</dbReference>
<dbReference type="InterPro" id="IPR013083">
    <property type="entry name" value="Znf_RING/FYVE/PHD"/>
</dbReference>
<dbReference type="Gene3D" id="3.30.40.10">
    <property type="entry name" value="Zinc/RING finger domain, C3HC4 (zinc finger)"/>
    <property type="match status" value="1"/>
</dbReference>
<keyword evidence="10" id="KW-0333">Golgi apparatus</keyword>
<evidence type="ECO:0000256" key="11">
    <source>
        <dbReference type="PROSITE-ProRule" id="PRU00146"/>
    </source>
</evidence>
<evidence type="ECO:0000256" key="1">
    <source>
        <dbReference type="ARBA" id="ARBA00004222"/>
    </source>
</evidence>
<keyword evidence="7" id="KW-0256">Endoplasmic reticulum</keyword>
<protein>
    <submittedName>
        <fullName evidence="14">Trafficking protein particle complex subunit 3</fullName>
    </submittedName>
</protein>
<evidence type="ECO:0000256" key="2">
    <source>
        <dbReference type="ARBA" id="ARBA00004240"/>
    </source>
</evidence>
<evidence type="ECO:0000256" key="9">
    <source>
        <dbReference type="ARBA" id="ARBA00022892"/>
    </source>
</evidence>
<evidence type="ECO:0000256" key="5">
    <source>
        <dbReference type="ARBA" id="ARBA00022723"/>
    </source>
</evidence>
<dbReference type="InterPro" id="IPR024096">
    <property type="entry name" value="NO_sig/Golgi_transp_ligand-bd"/>
</dbReference>
<evidence type="ECO:0000259" key="13">
    <source>
        <dbReference type="PROSITE" id="PS50016"/>
    </source>
</evidence>
<keyword evidence="5" id="KW-0479">Metal-binding</keyword>
<evidence type="ECO:0000256" key="4">
    <source>
        <dbReference type="ARBA" id="ARBA00022448"/>
    </source>
</evidence>
<evidence type="ECO:0000313" key="14">
    <source>
        <dbReference type="EMBL" id="KAL5102997.1"/>
    </source>
</evidence>
<dbReference type="InterPro" id="IPR019786">
    <property type="entry name" value="Zinc_finger_PHD-type_CS"/>
</dbReference>
<accession>A0ABR4Q0B3</accession>
<dbReference type="PANTHER" id="PTHR13048">
    <property type="entry name" value="TRAFFICKING PROTEIN PARTICLE COMPLEX SUBUNIT 3"/>
    <property type="match status" value="1"/>
</dbReference>
<name>A0ABR4Q0B3_9CEST</name>
<evidence type="ECO:0000256" key="7">
    <source>
        <dbReference type="ARBA" id="ARBA00022824"/>
    </source>
</evidence>
<proteinExistence type="inferred from homology"/>
<dbReference type="Pfam" id="PF00628">
    <property type="entry name" value="PHD"/>
    <property type="match status" value="1"/>
</dbReference>
<feature type="region of interest" description="Disordered" evidence="12">
    <location>
        <begin position="237"/>
        <end position="274"/>
    </location>
</feature>
<feature type="region of interest" description="Disordered" evidence="12">
    <location>
        <begin position="435"/>
        <end position="460"/>
    </location>
</feature>
<comment type="caution">
    <text evidence="14">The sequence shown here is derived from an EMBL/GenBank/DDBJ whole genome shotgun (WGS) entry which is preliminary data.</text>
</comment>
<dbReference type="EMBL" id="JAKROA010000022">
    <property type="protein sequence ID" value="KAL5102997.1"/>
    <property type="molecule type" value="Genomic_DNA"/>
</dbReference>
<gene>
    <name evidence="14" type="ORF">TcWFU_008641</name>
</gene>
<keyword evidence="15" id="KW-1185">Reference proteome</keyword>
<dbReference type="SUPFAM" id="SSF57903">
    <property type="entry name" value="FYVE/PHD zinc finger"/>
    <property type="match status" value="1"/>
</dbReference>
<dbReference type="PROSITE" id="PS50016">
    <property type="entry name" value="ZF_PHD_2"/>
    <property type="match status" value="1"/>
</dbReference>
<reference evidence="14 15" key="1">
    <citation type="journal article" date="2022" name="Front. Cell. Infect. Microbiol.">
        <title>The Genomes of Two Strains of Taenia crassiceps the Animal Model for the Study of Human Cysticercosis.</title>
        <authorList>
            <person name="Bobes R.J."/>
            <person name="Estrada K."/>
            <person name="Rios-Valencia D.G."/>
            <person name="Calderon-Gallegos A."/>
            <person name="de la Torre P."/>
            <person name="Carrero J.C."/>
            <person name="Sanchez-Flores A."/>
            <person name="Laclette J.P."/>
        </authorList>
    </citation>
    <scope>NUCLEOTIDE SEQUENCE [LARGE SCALE GENOMIC DNA]</scope>
    <source>
        <strain evidence="14">WFUcys</strain>
    </source>
</reference>
<dbReference type="InterPro" id="IPR011011">
    <property type="entry name" value="Znf_FYVE_PHD"/>
</dbReference>
<feature type="compositionally biased region" description="Polar residues" evidence="12">
    <location>
        <begin position="265"/>
        <end position="274"/>
    </location>
</feature>
<evidence type="ECO:0000256" key="10">
    <source>
        <dbReference type="ARBA" id="ARBA00023034"/>
    </source>
</evidence>
<evidence type="ECO:0000256" key="6">
    <source>
        <dbReference type="ARBA" id="ARBA00022771"/>
    </source>
</evidence>
<dbReference type="PROSITE" id="PS01359">
    <property type="entry name" value="ZF_PHD_1"/>
    <property type="match status" value="1"/>
</dbReference>
<sequence>MSRQQAKTPEPVRMNTELFTLTYGSLVAQIVKDFESDDAINEQLDNILFLGISPTVSKFSPAGDEFSLLLDSNPLTEFVDLPADHPKLLYCNVLAGAIRGALHNMQLEVDARIVLDQLHGDKKSKRSLGEKTNCQLRFFFLLFFNCPFNKLRCSTLFPCDLSDTLIRVEVIVMSSSTSPSSVGTNISEAWLIKALRLLHSQKSEDTARLRKLYKDTCENEAAVARITLAEALRMESSGLKEENSSGSERGAVRPRISAQGPLLTSEASPSDGGTSKSSKLLNFFDLAAATSSTHASTVSSKNRSPSSTTNVPIIPVVVCQGKAIITEQSSTVVMTNSGLVGGNGNGGEANSPPVGMEVMEDLVADLICCVCGRMTAAADHDVSEAFPTPMESPVTNNVLVECTRCRSLYHKLCHSPPLLTARPPTGWLCSRCSDPSYLSKRRSSSSPPSDPTPGSRKSKN</sequence>
<comment type="similarity">
    <text evidence="3">Belongs to the TRAPP small subunits family. BET3 subfamily.</text>
</comment>
<dbReference type="SMART" id="SM00249">
    <property type="entry name" value="PHD"/>
    <property type="match status" value="1"/>
</dbReference>
<feature type="domain" description="PHD-type" evidence="13">
    <location>
        <begin position="365"/>
        <end position="435"/>
    </location>
</feature>
<evidence type="ECO:0000256" key="3">
    <source>
        <dbReference type="ARBA" id="ARBA00006218"/>
    </source>
</evidence>
<dbReference type="InterPro" id="IPR019787">
    <property type="entry name" value="Znf_PHD-finger"/>
</dbReference>
<dbReference type="InterPro" id="IPR007194">
    <property type="entry name" value="TRAPP_component"/>
</dbReference>
<keyword evidence="4" id="KW-0813">Transport</keyword>
<keyword evidence="6 11" id="KW-0863">Zinc-finger</keyword>
<dbReference type="CDD" id="cd14942">
    <property type="entry name" value="TRAPPC3_bet3"/>
    <property type="match status" value="1"/>
</dbReference>